<keyword evidence="3" id="KW-1185">Reference proteome</keyword>
<sequence length="144" mass="15944">MEVNQLQFGLGHADLIAENIQLNISKSPSFDNHVTAFDVLAYSRLHHMTIQAWSPFQSGFFAGAIVDNPQLPELNAELDKLADKYQVGKNAVASAWIAYHPANIQVILGSMTASRIEDAANIDKVKLTNQEWYDLYLAAGYPLP</sequence>
<dbReference type="EMBL" id="AXCV01000105">
    <property type="protein sequence ID" value="KGO32081.1"/>
    <property type="molecule type" value="Genomic_DNA"/>
</dbReference>
<reference evidence="2 3" key="1">
    <citation type="journal article" date="2014" name="Antonie Van Leeuwenhoek">
        <title>Oenococcus alcoholitolerans sp. nov., a lactic acid bacteria isolated from cachaca and ethanol fermentation processes.</title>
        <authorList>
            <person name="Badotti F."/>
            <person name="Moreira A.P."/>
            <person name="Tonon L.A."/>
            <person name="de Lucena B.T."/>
            <person name="Gomes Fde C."/>
            <person name="Kruger R."/>
            <person name="Thompson C.C."/>
            <person name="de Morais M.A.Jr."/>
            <person name="Rosa C.A."/>
            <person name="Thompson F.L."/>
        </authorList>
    </citation>
    <scope>NUCLEOTIDE SEQUENCE [LARGE SCALE GENOMIC DNA]</scope>
    <source>
        <strain evidence="2 3">UFRJ-M7.2.18</strain>
    </source>
</reference>
<protein>
    <recommendedName>
        <fullName evidence="1">NADP-dependent oxidoreductase domain-containing protein</fullName>
    </recommendedName>
</protein>
<name>A0ABR4XRH5_9LACO</name>
<evidence type="ECO:0000313" key="2">
    <source>
        <dbReference type="EMBL" id="KGO32081.1"/>
    </source>
</evidence>
<gene>
    <name evidence="2" type="ORF">Q757_03195</name>
</gene>
<dbReference type="Pfam" id="PF00248">
    <property type="entry name" value="Aldo_ket_red"/>
    <property type="match status" value="1"/>
</dbReference>
<dbReference type="Gene3D" id="3.20.20.100">
    <property type="entry name" value="NADP-dependent oxidoreductase domain"/>
    <property type="match status" value="1"/>
</dbReference>
<organism evidence="2 3">
    <name type="scientific">Oenococcus alcoholitolerans</name>
    <dbReference type="NCBI Taxonomy" id="931074"/>
    <lineage>
        <taxon>Bacteria</taxon>
        <taxon>Bacillati</taxon>
        <taxon>Bacillota</taxon>
        <taxon>Bacilli</taxon>
        <taxon>Lactobacillales</taxon>
        <taxon>Lactobacillaceae</taxon>
        <taxon>Oenococcus</taxon>
    </lineage>
</organism>
<dbReference type="InterPro" id="IPR023210">
    <property type="entry name" value="NADP_OxRdtase_dom"/>
</dbReference>
<evidence type="ECO:0000313" key="3">
    <source>
        <dbReference type="Proteomes" id="UP000030023"/>
    </source>
</evidence>
<dbReference type="Proteomes" id="UP000030023">
    <property type="component" value="Unassembled WGS sequence"/>
</dbReference>
<dbReference type="InterPro" id="IPR036812">
    <property type="entry name" value="NAD(P)_OxRdtase_dom_sf"/>
</dbReference>
<evidence type="ECO:0000259" key="1">
    <source>
        <dbReference type="Pfam" id="PF00248"/>
    </source>
</evidence>
<feature type="domain" description="NADP-dependent oxidoreductase" evidence="1">
    <location>
        <begin position="29"/>
        <end position="132"/>
    </location>
</feature>
<dbReference type="SUPFAM" id="SSF51430">
    <property type="entry name" value="NAD(P)-linked oxidoreductase"/>
    <property type="match status" value="1"/>
</dbReference>
<accession>A0ABR4XRH5</accession>
<proteinExistence type="predicted"/>
<comment type="caution">
    <text evidence="2">The sequence shown here is derived from an EMBL/GenBank/DDBJ whole genome shotgun (WGS) entry which is preliminary data.</text>
</comment>